<evidence type="ECO:0000259" key="10">
    <source>
        <dbReference type="Pfam" id="PF00662"/>
    </source>
</evidence>
<dbReference type="HAMAP" id="MF_00862">
    <property type="entry name" value="DabB"/>
    <property type="match status" value="1"/>
</dbReference>
<accession>A0A5B1C9G8</accession>
<evidence type="ECO:0000256" key="5">
    <source>
        <dbReference type="ARBA" id="ARBA00022989"/>
    </source>
</evidence>
<dbReference type="Proteomes" id="UP000322699">
    <property type="component" value="Unassembled WGS sequence"/>
</dbReference>
<keyword evidence="2 7" id="KW-0813">Transport</keyword>
<evidence type="ECO:0000256" key="1">
    <source>
        <dbReference type="ARBA" id="ARBA00004127"/>
    </source>
</evidence>
<protein>
    <recommendedName>
        <fullName evidence="7">Probable inorganic carbon transporter subunit DabB</fullName>
    </recommendedName>
</protein>
<dbReference type="PANTHER" id="PTHR42829">
    <property type="entry name" value="NADH-UBIQUINONE OXIDOREDUCTASE CHAIN 5"/>
    <property type="match status" value="1"/>
</dbReference>
<organism evidence="11 12">
    <name type="scientific">Rubripirellula obstinata</name>
    <dbReference type="NCBI Taxonomy" id="406547"/>
    <lineage>
        <taxon>Bacteria</taxon>
        <taxon>Pseudomonadati</taxon>
        <taxon>Planctomycetota</taxon>
        <taxon>Planctomycetia</taxon>
        <taxon>Pirellulales</taxon>
        <taxon>Pirellulaceae</taxon>
        <taxon>Rubripirellula</taxon>
    </lineage>
</organism>
<evidence type="ECO:0000256" key="3">
    <source>
        <dbReference type="ARBA" id="ARBA00022475"/>
    </source>
</evidence>
<evidence type="ECO:0000256" key="7">
    <source>
        <dbReference type="HAMAP-Rule" id="MF_00862"/>
    </source>
</evidence>
<keyword evidence="4 7" id="KW-0812">Transmembrane</keyword>
<feature type="transmembrane region" description="Helical" evidence="7">
    <location>
        <begin position="459"/>
        <end position="477"/>
    </location>
</feature>
<evidence type="ECO:0000256" key="2">
    <source>
        <dbReference type="ARBA" id="ARBA00022448"/>
    </source>
</evidence>
<feature type="transmembrane region" description="Helical" evidence="7">
    <location>
        <begin position="79"/>
        <end position="99"/>
    </location>
</feature>
<dbReference type="GO" id="GO:0008137">
    <property type="term" value="F:NADH dehydrogenase (ubiquinone) activity"/>
    <property type="evidence" value="ECO:0007669"/>
    <property type="project" value="InterPro"/>
</dbReference>
<feature type="transmembrane region" description="Helical" evidence="7">
    <location>
        <begin position="119"/>
        <end position="145"/>
    </location>
</feature>
<comment type="function">
    <text evidence="7">Part of an energy-coupled inorganic carbon pump.</text>
</comment>
<dbReference type="GO" id="GO:0012505">
    <property type="term" value="C:endomembrane system"/>
    <property type="evidence" value="ECO:0007669"/>
    <property type="project" value="UniProtKB-SubCell"/>
</dbReference>
<dbReference type="EMBL" id="VRLW01000001">
    <property type="protein sequence ID" value="KAA1257777.1"/>
    <property type="molecule type" value="Genomic_DNA"/>
</dbReference>
<dbReference type="Pfam" id="PF00662">
    <property type="entry name" value="Proton_antipo_N"/>
    <property type="match status" value="1"/>
</dbReference>
<evidence type="ECO:0000313" key="12">
    <source>
        <dbReference type="Proteomes" id="UP000322699"/>
    </source>
</evidence>
<dbReference type="GO" id="GO:0015990">
    <property type="term" value="P:electron transport coupled proton transport"/>
    <property type="evidence" value="ECO:0007669"/>
    <property type="project" value="TreeGrafter"/>
</dbReference>
<keyword evidence="5 7" id="KW-1133">Transmembrane helix</keyword>
<dbReference type="InterPro" id="IPR003945">
    <property type="entry name" value="NU5C-like"/>
</dbReference>
<evidence type="ECO:0000259" key="9">
    <source>
        <dbReference type="Pfam" id="PF00361"/>
    </source>
</evidence>
<dbReference type="GO" id="GO:0042773">
    <property type="term" value="P:ATP synthesis coupled electron transport"/>
    <property type="evidence" value="ECO:0007669"/>
    <property type="project" value="InterPro"/>
</dbReference>
<dbReference type="GO" id="GO:0003954">
    <property type="term" value="F:NADH dehydrogenase activity"/>
    <property type="evidence" value="ECO:0007669"/>
    <property type="project" value="TreeGrafter"/>
</dbReference>
<dbReference type="InterPro" id="IPR001750">
    <property type="entry name" value="ND/Mrp_TM"/>
</dbReference>
<feature type="domain" description="NADH:quinone oxidoreductase/Mrp antiporter transmembrane" evidence="9">
    <location>
        <begin position="128"/>
        <end position="348"/>
    </location>
</feature>
<feature type="transmembrane region" description="Helical" evidence="7">
    <location>
        <begin position="272"/>
        <end position="291"/>
    </location>
</feature>
<proteinExistence type="inferred from homology"/>
<evidence type="ECO:0000313" key="11">
    <source>
        <dbReference type="EMBL" id="KAA1257777.1"/>
    </source>
</evidence>
<dbReference type="PANTHER" id="PTHR42829:SF1">
    <property type="entry name" value="INORGANIC CARBON TRANSPORTER SUBUNIT DABB-RELATED"/>
    <property type="match status" value="1"/>
</dbReference>
<sequence length="517" mass="55480">MLAASIALPAFILVCVALIPSSVANPNVRLFRRLVSVLTGLQLIIVTAMGVSVATGLLPTIDATLPGTAGLIGVHYDGVAALMLMLVSFVGWIICRYSIRYLDGESTQGRYFRWAGFTIGAVSLLVVSGNLLMFFGCWVMTSTGLHQMLLHYSHRDAARKAAHTKFVISRLGDMALIGAIVLIYIQFKTLNLAELFAAAEAVTDITPAMTWAGLLLVIGAITKSAQFPFHTWLPQTMETPTPVSALMHAGIVNAGGYLMIRTSPLLELAPSALLILTIIGAITACFGAVVMMTQTSIKKKLAYSTMAQMGFMMLQCGLGAFSAAMLHILAHSLYKAHSFLSSGSVMSLHSATMGAKPETTPVPWFKLAGFAVLFVALFFVAMTVCGIDVMTKPGGLLLGGILCIALTHWISQVMRVGDQPLLMRSIAMAAAMCFFYALGFAAVDTIIADSLPTRVVEHAIWLVAGIIVVGFGGMFLLQSRLASASPSPRLNRWYIHASNGFYFEKSLQRIFGRLVAN</sequence>
<dbReference type="Pfam" id="PF00361">
    <property type="entry name" value="Proton_antipo_M"/>
    <property type="match status" value="1"/>
</dbReference>
<comment type="subcellular location">
    <subcellularLocation>
        <location evidence="7">Cell membrane</location>
        <topology evidence="7">Multi-pass membrane protein</topology>
    </subcellularLocation>
    <subcellularLocation>
        <location evidence="1">Endomembrane system</location>
        <topology evidence="1">Multi-pass membrane protein</topology>
    </subcellularLocation>
    <subcellularLocation>
        <location evidence="8">Membrane</location>
        <topology evidence="8">Multi-pass membrane protein</topology>
    </subcellularLocation>
</comment>
<dbReference type="InterPro" id="IPR046396">
    <property type="entry name" value="Transporter_DabB"/>
</dbReference>
<feature type="transmembrane region" description="Helical" evidence="7">
    <location>
        <begin position="205"/>
        <end position="222"/>
    </location>
</feature>
<feature type="transmembrane region" description="Helical" evidence="7">
    <location>
        <begin position="34"/>
        <end position="58"/>
    </location>
</feature>
<evidence type="ECO:0000256" key="6">
    <source>
        <dbReference type="ARBA" id="ARBA00023136"/>
    </source>
</evidence>
<keyword evidence="12" id="KW-1185">Reference proteome</keyword>
<gene>
    <name evidence="11" type="primary">nuoL_1</name>
    <name evidence="7" type="synonym">dabB</name>
    <name evidence="11" type="ORF">LF1_02670</name>
</gene>
<name>A0A5B1C9G8_9BACT</name>
<comment type="caution">
    <text evidence="11">The sequence shown here is derived from an EMBL/GenBank/DDBJ whole genome shotgun (WGS) entry which is preliminary data.</text>
</comment>
<comment type="similarity">
    <text evidence="7">Belongs to the inorganic carbon transporter (TC 9.A.2) DabB family.</text>
</comment>
<feature type="domain" description="NADH-Ubiquinone oxidoreductase (complex I) chain 5 N-terminal" evidence="10">
    <location>
        <begin position="72"/>
        <end position="112"/>
    </location>
</feature>
<keyword evidence="3 7" id="KW-1003">Cell membrane</keyword>
<dbReference type="AlphaFoldDB" id="A0A5B1C9G8"/>
<dbReference type="GO" id="GO:0005886">
    <property type="term" value="C:plasma membrane"/>
    <property type="evidence" value="ECO:0007669"/>
    <property type="project" value="UniProtKB-SubCell"/>
</dbReference>
<feature type="transmembrane region" description="Helical" evidence="7">
    <location>
        <begin position="367"/>
        <end position="390"/>
    </location>
</feature>
<dbReference type="PRINTS" id="PR01434">
    <property type="entry name" value="NADHDHGNASE5"/>
</dbReference>
<keyword evidence="11" id="KW-0560">Oxidoreductase</keyword>
<evidence type="ECO:0000256" key="8">
    <source>
        <dbReference type="RuleBase" id="RU000320"/>
    </source>
</evidence>
<feature type="transmembrane region" description="Helical" evidence="7">
    <location>
        <begin position="426"/>
        <end position="447"/>
    </location>
</feature>
<dbReference type="InterPro" id="IPR001516">
    <property type="entry name" value="Proton_antipo_N"/>
</dbReference>
<evidence type="ECO:0000256" key="4">
    <source>
        <dbReference type="ARBA" id="ARBA00022692"/>
    </source>
</evidence>
<feature type="transmembrane region" description="Helical" evidence="7">
    <location>
        <begin position="311"/>
        <end position="330"/>
    </location>
</feature>
<keyword evidence="6 7" id="KW-0472">Membrane</keyword>
<dbReference type="RefSeq" id="WP_160148042.1">
    <property type="nucleotide sequence ID" value="NZ_LWSK01000118.1"/>
</dbReference>
<reference evidence="11 12" key="1">
    <citation type="submission" date="2019-08" db="EMBL/GenBank/DDBJ databases">
        <title>Deep-cultivation of Planctomycetes and their phenomic and genomic characterization uncovers novel biology.</title>
        <authorList>
            <person name="Wiegand S."/>
            <person name="Jogler M."/>
            <person name="Boedeker C."/>
            <person name="Pinto D."/>
            <person name="Vollmers J."/>
            <person name="Rivas-Marin E."/>
            <person name="Kohn T."/>
            <person name="Peeters S.H."/>
            <person name="Heuer A."/>
            <person name="Rast P."/>
            <person name="Oberbeckmann S."/>
            <person name="Bunk B."/>
            <person name="Jeske O."/>
            <person name="Meyerdierks A."/>
            <person name="Storesund J.E."/>
            <person name="Kallscheuer N."/>
            <person name="Luecker S."/>
            <person name="Lage O.M."/>
            <person name="Pohl T."/>
            <person name="Merkel B.J."/>
            <person name="Hornburger P."/>
            <person name="Mueller R.-W."/>
            <person name="Bruemmer F."/>
            <person name="Labrenz M."/>
            <person name="Spormann A.M."/>
            <person name="Op Den Camp H."/>
            <person name="Overmann J."/>
            <person name="Amann R."/>
            <person name="Jetten M.S.M."/>
            <person name="Mascher T."/>
            <person name="Medema M.H."/>
            <person name="Devos D.P."/>
            <person name="Kaster A.-K."/>
            <person name="Ovreas L."/>
            <person name="Rohde M."/>
            <person name="Galperin M.Y."/>
            <person name="Jogler C."/>
        </authorList>
    </citation>
    <scope>NUCLEOTIDE SEQUENCE [LARGE SCALE GENOMIC DNA]</scope>
    <source>
        <strain evidence="11 12">LF1</strain>
    </source>
</reference>
<feature type="transmembrane region" description="Helical" evidence="7">
    <location>
        <begin position="396"/>
        <end position="414"/>
    </location>
</feature>
<comment type="subunit">
    <text evidence="7">Forms a complex with DabA.</text>
</comment>